<evidence type="ECO:0000256" key="1">
    <source>
        <dbReference type="ARBA" id="ARBA00001971"/>
    </source>
</evidence>
<dbReference type="SUPFAM" id="SSF48264">
    <property type="entry name" value="Cytochrome P450"/>
    <property type="match status" value="1"/>
</dbReference>
<evidence type="ECO:0000256" key="9">
    <source>
        <dbReference type="ARBA" id="ARBA00022848"/>
    </source>
</evidence>
<protein>
    <submittedName>
        <fullName evidence="16">Cytochrome P450 9e2-like</fullName>
    </submittedName>
</protein>
<evidence type="ECO:0000256" key="6">
    <source>
        <dbReference type="ARBA" id="ARBA00022617"/>
    </source>
</evidence>
<reference evidence="16" key="1">
    <citation type="submission" date="2025-08" db="UniProtKB">
        <authorList>
            <consortium name="RefSeq"/>
        </authorList>
    </citation>
    <scope>IDENTIFICATION</scope>
    <source>
        <tissue evidence="16">Whole Larva</tissue>
    </source>
</reference>
<evidence type="ECO:0000256" key="7">
    <source>
        <dbReference type="ARBA" id="ARBA00022723"/>
    </source>
</evidence>
<dbReference type="Pfam" id="PF00067">
    <property type="entry name" value="p450"/>
    <property type="match status" value="1"/>
</dbReference>
<keyword evidence="11 14" id="KW-0408">Iron</keyword>
<dbReference type="Gene3D" id="1.10.630.10">
    <property type="entry name" value="Cytochrome P450"/>
    <property type="match status" value="1"/>
</dbReference>
<evidence type="ECO:0000313" key="15">
    <source>
        <dbReference type="Proteomes" id="UP000695000"/>
    </source>
</evidence>
<comment type="similarity">
    <text evidence="5 14">Belongs to the cytochrome P450 family.</text>
</comment>
<evidence type="ECO:0000256" key="3">
    <source>
        <dbReference type="ARBA" id="ARBA00004174"/>
    </source>
</evidence>
<name>A0ABM1M4L4_NICVS</name>
<dbReference type="InterPro" id="IPR036396">
    <property type="entry name" value="Cyt_P450_sf"/>
</dbReference>
<dbReference type="InterPro" id="IPR002403">
    <property type="entry name" value="Cyt_P450_E_grp-IV"/>
</dbReference>
<comment type="cofactor">
    <cofactor evidence="1">
        <name>heme</name>
        <dbReference type="ChEBI" id="CHEBI:30413"/>
    </cofactor>
</comment>
<proteinExistence type="inferred from homology"/>
<accession>A0ABM1M4L4</accession>
<dbReference type="PANTHER" id="PTHR24292">
    <property type="entry name" value="CYTOCHROME P450"/>
    <property type="match status" value="1"/>
</dbReference>
<dbReference type="CDD" id="cd11056">
    <property type="entry name" value="CYP6-like"/>
    <property type="match status" value="1"/>
</dbReference>
<keyword evidence="12 14" id="KW-0503">Monooxygenase</keyword>
<comment type="function">
    <text evidence="2">May be involved in the metabolism of insect hormones and in the breakdown of synthetic insecticides.</text>
</comment>
<evidence type="ECO:0000313" key="16">
    <source>
        <dbReference type="RefSeq" id="XP_017769514.1"/>
    </source>
</evidence>
<evidence type="ECO:0000256" key="13">
    <source>
        <dbReference type="ARBA" id="ARBA00023136"/>
    </source>
</evidence>
<sequence length="524" mass="61524">MIKLLLLLVVAYLLYYFLVKPYRFWKERGIKYVKPLPIFGNIFENIIQRKSLAEIFKSFYDEFRDQRYCGMYQFMKPVLVVNDIELMKTITIKDFDYFTDHVNHSREEVDRLWSRNLFAMIGEPWRDMRGTLSPAFTGSKMRFMFSLMNECAENFAAYYLKENKELIQLEMRDTYTRVTNDVIASCAFGITCDSLKDKENVFYVKARKAFDFSGIRQTIFILFNTLPRLMKFLGLKIITDEMGIFFRGVIDESIRIREEKCISRPDMINLLLESRKGKMSEDGKNVVDSFASTEEYSLGMKTKNIEMTNEDITAQALIFFLGGFDTTSYVMCFLTHELALNNEIQEKLREEINSTWKNCQGKLTYEALIGMTYLDMLISEVLRKWPPFPFLDRICTRDYTIKATRPEEKDYHLKKNDIIVFPMFGIHRDPEFYPNPEVFDPERFSIKNRAKIVPSSYIPFGIGPRNCIGSRFALLENKATIFHLIRNFQVVPTEKTSIPMVVSKKQFNISSQHGFWVGLKRLPA</sequence>
<evidence type="ECO:0000256" key="2">
    <source>
        <dbReference type="ARBA" id="ARBA00003690"/>
    </source>
</evidence>
<dbReference type="PANTHER" id="PTHR24292:SF54">
    <property type="entry name" value="CYP9F3-RELATED"/>
    <property type="match status" value="1"/>
</dbReference>
<keyword evidence="15" id="KW-1185">Reference proteome</keyword>
<organism evidence="15 16">
    <name type="scientific">Nicrophorus vespilloides</name>
    <name type="common">Boreal carrion beetle</name>
    <dbReference type="NCBI Taxonomy" id="110193"/>
    <lineage>
        <taxon>Eukaryota</taxon>
        <taxon>Metazoa</taxon>
        <taxon>Ecdysozoa</taxon>
        <taxon>Arthropoda</taxon>
        <taxon>Hexapoda</taxon>
        <taxon>Insecta</taxon>
        <taxon>Pterygota</taxon>
        <taxon>Neoptera</taxon>
        <taxon>Endopterygota</taxon>
        <taxon>Coleoptera</taxon>
        <taxon>Polyphaga</taxon>
        <taxon>Staphyliniformia</taxon>
        <taxon>Silphidae</taxon>
        <taxon>Nicrophorinae</taxon>
        <taxon>Nicrophorus</taxon>
    </lineage>
</organism>
<keyword evidence="10 14" id="KW-0560">Oxidoreductase</keyword>
<evidence type="ECO:0000256" key="11">
    <source>
        <dbReference type="ARBA" id="ARBA00023004"/>
    </source>
</evidence>
<dbReference type="InterPro" id="IPR017972">
    <property type="entry name" value="Cyt_P450_CS"/>
</dbReference>
<evidence type="ECO:0000256" key="14">
    <source>
        <dbReference type="RuleBase" id="RU000461"/>
    </source>
</evidence>
<dbReference type="InterPro" id="IPR001128">
    <property type="entry name" value="Cyt_P450"/>
</dbReference>
<dbReference type="PRINTS" id="PR00465">
    <property type="entry name" value="EP450IV"/>
</dbReference>
<dbReference type="PROSITE" id="PS00086">
    <property type="entry name" value="CYTOCHROME_P450"/>
    <property type="match status" value="1"/>
</dbReference>
<keyword evidence="7 14" id="KW-0479">Metal-binding</keyword>
<keyword evidence="13" id="KW-0472">Membrane</keyword>
<dbReference type="InterPro" id="IPR050476">
    <property type="entry name" value="Insect_CytP450_Detox"/>
</dbReference>
<comment type="subcellular location">
    <subcellularLocation>
        <location evidence="4">Endoplasmic reticulum membrane</location>
        <topology evidence="4">Peripheral membrane protein</topology>
    </subcellularLocation>
    <subcellularLocation>
        <location evidence="3">Microsome membrane</location>
        <topology evidence="3">Peripheral membrane protein</topology>
    </subcellularLocation>
</comment>
<keyword evidence="9" id="KW-0492">Microsome</keyword>
<dbReference type="PRINTS" id="PR00385">
    <property type="entry name" value="P450"/>
</dbReference>
<keyword evidence="8" id="KW-0256">Endoplasmic reticulum</keyword>
<dbReference type="Proteomes" id="UP000695000">
    <property type="component" value="Unplaced"/>
</dbReference>
<evidence type="ECO:0000256" key="4">
    <source>
        <dbReference type="ARBA" id="ARBA00004406"/>
    </source>
</evidence>
<dbReference type="GeneID" id="108557497"/>
<evidence type="ECO:0000256" key="5">
    <source>
        <dbReference type="ARBA" id="ARBA00010617"/>
    </source>
</evidence>
<dbReference type="RefSeq" id="XP_017769514.1">
    <property type="nucleotide sequence ID" value="XM_017914025.1"/>
</dbReference>
<evidence type="ECO:0000256" key="12">
    <source>
        <dbReference type="ARBA" id="ARBA00023033"/>
    </source>
</evidence>
<evidence type="ECO:0000256" key="10">
    <source>
        <dbReference type="ARBA" id="ARBA00023002"/>
    </source>
</evidence>
<keyword evidence="6 14" id="KW-0349">Heme</keyword>
<gene>
    <name evidence="16" type="primary">LOC108557497</name>
</gene>
<evidence type="ECO:0000256" key="8">
    <source>
        <dbReference type="ARBA" id="ARBA00022824"/>
    </source>
</evidence>